<evidence type="ECO:0000256" key="1">
    <source>
        <dbReference type="ARBA" id="ARBA00022679"/>
    </source>
</evidence>
<dbReference type="AlphaFoldDB" id="A0A1Y1IRW4"/>
<dbReference type="GO" id="GO:0030791">
    <property type="term" value="F:arsenite methyltransferase activity"/>
    <property type="evidence" value="ECO:0007669"/>
    <property type="project" value="UniProtKB-EC"/>
</dbReference>
<dbReference type="Proteomes" id="UP000054558">
    <property type="component" value="Unassembled WGS sequence"/>
</dbReference>
<dbReference type="STRING" id="105231.A0A1Y1IRW4"/>
<keyword evidence="1" id="KW-0808">Transferase</keyword>
<proteinExistence type="inferred from homology"/>
<name>A0A1Y1IRW4_KLENI</name>
<dbReference type="CDD" id="cd02440">
    <property type="entry name" value="AdoMet_MTases"/>
    <property type="match status" value="1"/>
</dbReference>
<reference evidence="11 12" key="1">
    <citation type="journal article" date="2014" name="Nat. Commun.">
        <title>Klebsormidium flaccidum genome reveals primary factors for plant terrestrial adaptation.</title>
        <authorList>
            <person name="Hori K."/>
            <person name="Maruyama F."/>
            <person name="Fujisawa T."/>
            <person name="Togashi T."/>
            <person name="Yamamoto N."/>
            <person name="Seo M."/>
            <person name="Sato S."/>
            <person name="Yamada T."/>
            <person name="Mori H."/>
            <person name="Tajima N."/>
            <person name="Moriyama T."/>
            <person name="Ikeuchi M."/>
            <person name="Watanabe M."/>
            <person name="Wada H."/>
            <person name="Kobayashi K."/>
            <person name="Saito M."/>
            <person name="Masuda T."/>
            <person name="Sasaki-Sekimoto Y."/>
            <person name="Mashiguchi K."/>
            <person name="Awai K."/>
            <person name="Shimojima M."/>
            <person name="Masuda S."/>
            <person name="Iwai M."/>
            <person name="Nobusawa T."/>
            <person name="Narise T."/>
            <person name="Kondo S."/>
            <person name="Saito H."/>
            <person name="Sato R."/>
            <person name="Murakawa M."/>
            <person name="Ihara Y."/>
            <person name="Oshima-Yamada Y."/>
            <person name="Ohtaka K."/>
            <person name="Satoh M."/>
            <person name="Sonobe K."/>
            <person name="Ishii M."/>
            <person name="Ohtani R."/>
            <person name="Kanamori-Sato M."/>
            <person name="Honoki R."/>
            <person name="Miyazaki D."/>
            <person name="Mochizuki H."/>
            <person name="Umetsu J."/>
            <person name="Higashi K."/>
            <person name="Shibata D."/>
            <person name="Kamiya Y."/>
            <person name="Sato N."/>
            <person name="Nakamura Y."/>
            <person name="Tabata S."/>
            <person name="Ida S."/>
            <person name="Kurokawa K."/>
            <person name="Ohta H."/>
        </authorList>
    </citation>
    <scope>NUCLEOTIDE SEQUENCE [LARGE SCALE GENOMIC DNA]</scope>
    <source>
        <strain evidence="11 12">NIES-2285</strain>
    </source>
</reference>
<dbReference type="SUPFAM" id="SSF53335">
    <property type="entry name" value="S-adenosyl-L-methionine-dependent methyltransferases"/>
    <property type="match status" value="1"/>
</dbReference>
<evidence type="ECO:0000256" key="3">
    <source>
        <dbReference type="ARBA" id="ARBA00034487"/>
    </source>
</evidence>
<protein>
    <recommendedName>
        <fullName evidence="5">Arsenite methyltransferase</fullName>
        <ecNumber evidence="4">2.1.1.137</ecNumber>
    </recommendedName>
</protein>
<evidence type="ECO:0000259" key="10">
    <source>
        <dbReference type="Pfam" id="PF13847"/>
    </source>
</evidence>
<dbReference type="GO" id="GO:0008168">
    <property type="term" value="F:methyltransferase activity"/>
    <property type="evidence" value="ECO:0000318"/>
    <property type="project" value="GO_Central"/>
</dbReference>
<dbReference type="EMBL" id="DF238474">
    <property type="protein sequence ID" value="GAQ93433.1"/>
    <property type="molecule type" value="Genomic_DNA"/>
</dbReference>
<dbReference type="PANTHER" id="PTHR43675">
    <property type="entry name" value="ARSENITE METHYLTRANSFERASE"/>
    <property type="match status" value="1"/>
</dbReference>
<dbReference type="OMA" id="EPACEDY"/>
<comment type="catalytic activity">
    <reaction evidence="7">
        <text>arsenic triglutathione + 2 [thioredoxin]-dithiol + 2 S-adenosyl-L-methionine + H2O = dimethylarsinous acid + 2 [thioredoxin]-disulfide + 3 glutathione + 2 S-adenosyl-L-homocysteine + 2 H(+)</text>
        <dbReference type="Rhea" id="RHEA:69464"/>
        <dbReference type="Rhea" id="RHEA-COMP:10698"/>
        <dbReference type="Rhea" id="RHEA-COMP:10700"/>
        <dbReference type="ChEBI" id="CHEBI:15377"/>
        <dbReference type="ChEBI" id="CHEBI:15378"/>
        <dbReference type="ChEBI" id="CHEBI:23808"/>
        <dbReference type="ChEBI" id="CHEBI:29950"/>
        <dbReference type="ChEBI" id="CHEBI:50058"/>
        <dbReference type="ChEBI" id="CHEBI:57856"/>
        <dbReference type="ChEBI" id="CHEBI:57925"/>
        <dbReference type="ChEBI" id="CHEBI:59789"/>
        <dbReference type="ChEBI" id="CHEBI:183640"/>
        <dbReference type="EC" id="2.1.1.137"/>
    </reaction>
</comment>
<feature type="region of interest" description="Disordered" evidence="9">
    <location>
        <begin position="18"/>
        <end position="47"/>
    </location>
</feature>
<dbReference type="Pfam" id="PF13847">
    <property type="entry name" value="Methyltransf_31"/>
    <property type="match status" value="1"/>
</dbReference>
<dbReference type="InterPro" id="IPR025714">
    <property type="entry name" value="Methyltranfer_dom"/>
</dbReference>
<evidence type="ECO:0000256" key="4">
    <source>
        <dbReference type="ARBA" id="ARBA00034521"/>
    </source>
</evidence>
<dbReference type="InterPro" id="IPR026669">
    <property type="entry name" value="Arsenite_MeTrfase-like"/>
</dbReference>
<evidence type="ECO:0000313" key="11">
    <source>
        <dbReference type="EMBL" id="GAQ93433.1"/>
    </source>
</evidence>
<gene>
    <name evidence="11" type="ORF">KFL_015250010</name>
</gene>
<organism evidence="11 12">
    <name type="scientific">Klebsormidium nitens</name>
    <name type="common">Green alga</name>
    <name type="synonym">Ulothrix nitens</name>
    <dbReference type="NCBI Taxonomy" id="105231"/>
    <lineage>
        <taxon>Eukaryota</taxon>
        <taxon>Viridiplantae</taxon>
        <taxon>Streptophyta</taxon>
        <taxon>Klebsormidiophyceae</taxon>
        <taxon>Klebsormidiales</taxon>
        <taxon>Klebsormidiaceae</taxon>
        <taxon>Klebsormidium</taxon>
    </lineage>
</organism>
<keyword evidence="2" id="KW-0949">S-adenosyl-L-methionine</keyword>
<comment type="catalytic activity">
    <reaction evidence="8">
        <text>arsenic triglutathione + 3 [thioredoxin]-dithiol + 3 S-adenosyl-L-methionine = trimethylarsine + 3 [thioredoxin]-disulfide + 3 glutathione + 3 S-adenosyl-L-homocysteine + 3 H(+)</text>
        <dbReference type="Rhea" id="RHEA:69432"/>
        <dbReference type="Rhea" id="RHEA-COMP:10698"/>
        <dbReference type="Rhea" id="RHEA-COMP:10700"/>
        <dbReference type="ChEBI" id="CHEBI:15378"/>
        <dbReference type="ChEBI" id="CHEBI:27130"/>
        <dbReference type="ChEBI" id="CHEBI:29950"/>
        <dbReference type="ChEBI" id="CHEBI:50058"/>
        <dbReference type="ChEBI" id="CHEBI:57856"/>
        <dbReference type="ChEBI" id="CHEBI:57925"/>
        <dbReference type="ChEBI" id="CHEBI:59789"/>
        <dbReference type="ChEBI" id="CHEBI:183640"/>
        <dbReference type="EC" id="2.1.1.137"/>
    </reaction>
</comment>
<keyword evidence="12" id="KW-1185">Reference proteome</keyword>
<evidence type="ECO:0000313" key="12">
    <source>
        <dbReference type="Proteomes" id="UP000054558"/>
    </source>
</evidence>
<evidence type="ECO:0000256" key="9">
    <source>
        <dbReference type="SAM" id="MobiDB-lite"/>
    </source>
</evidence>
<accession>A0A1Y1IRW4</accession>
<dbReference type="EC" id="2.1.1.137" evidence="4"/>
<comment type="catalytic activity">
    <reaction evidence="6">
        <text>arsenic triglutathione + [thioredoxin]-dithiol + S-adenosyl-L-methionine + 2 H2O = methylarsonous acid + [thioredoxin]-disulfide + 3 glutathione + S-adenosyl-L-homocysteine + H(+)</text>
        <dbReference type="Rhea" id="RHEA:69460"/>
        <dbReference type="Rhea" id="RHEA-COMP:10698"/>
        <dbReference type="Rhea" id="RHEA-COMP:10700"/>
        <dbReference type="ChEBI" id="CHEBI:15377"/>
        <dbReference type="ChEBI" id="CHEBI:15378"/>
        <dbReference type="ChEBI" id="CHEBI:17826"/>
        <dbReference type="ChEBI" id="CHEBI:29950"/>
        <dbReference type="ChEBI" id="CHEBI:50058"/>
        <dbReference type="ChEBI" id="CHEBI:57856"/>
        <dbReference type="ChEBI" id="CHEBI:57925"/>
        <dbReference type="ChEBI" id="CHEBI:59789"/>
        <dbReference type="ChEBI" id="CHEBI:183640"/>
        <dbReference type="EC" id="2.1.1.137"/>
    </reaction>
</comment>
<dbReference type="Gene3D" id="3.40.5.100">
    <property type="match status" value="1"/>
</dbReference>
<dbReference type="PANTHER" id="PTHR43675:SF8">
    <property type="entry name" value="ARSENITE METHYLTRANSFERASE"/>
    <property type="match status" value="1"/>
</dbReference>
<evidence type="ECO:0000256" key="8">
    <source>
        <dbReference type="ARBA" id="ARBA00048428"/>
    </source>
</evidence>
<evidence type="ECO:0000256" key="6">
    <source>
        <dbReference type="ARBA" id="ARBA00047941"/>
    </source>
</evidence>
<dbReference type="Gene3D" id="3.40.50.150">
    <property type="entry name" value="Vaccinia Virus protein VP39"/>
    <property type="match status" value="1"/>
</dbReference>
<sequence length="415" mass="44544">MSVSLSHINDHNMAVSSCCGREEPSNGTSYSASTAAAERKPAEGEPAAAAIEDGAGVGNSSQGADTKAAVQASVQRYYGEVLQDSSDLKTSACCTPNAPPKHVRDALRNVPDEVVAKYYGCGSPLPAAGLRVLDLGSGSGRDCYLAAALVGPSGRVIGVDMTDAQLAVARKYVEEYTQRLGYSQANLSFRKGTIEDLQQAGIADASVDLIISNCVVNLSPDKAAVLREAYRVLAPGGEFHFSDVYCDRRLPAAVRRHEVLLGECLGGALYVNDFKRLCHDVGFLDPRVLSCHEVQVTDAALRELVGEARFHSVTYRLFKLPGRLETACEDYGQVAIYKGSIPESGAAYQLDDHHRFEKGRPHLVCGNSAAMVGESWLKDHFEVLGDRLTHYGAFEACKEDFKSTIFAPQGLGNCC</sequence>
<evidence type="ECO:0000256" key="7">
    <source>
        <dbReference type="ARBA" id="ARBA00047943"/>
    </source>
</evidence>
<evidence type="ECO:0000256" key="5">
    <source>
        <dbReference type="ARBA" id="ARBA00034545"/>
    </source>
</evidence>
<feature type="compositionally biased region" description="Polar residues" evidence="9">
    <location>
        <begin position="25"/>
        <end position="34"/>
    </location>
</feature>
<dbReference type="InterPro" id="IPR029063">
    <property type="entry name" value="SAM-dependent_MTases_sf"/>
</dbReference>
<comment type="similarity">
    <text evidence="3">Belongs to the methyltransferase superfamily. Arsenite methyltransferase family.</text>
</comment>
<dbReference type="OrthoDB" id="8300214at2759"/>
<feature type="domain" description="Methyltransferase" evidence="10">
    <location>
        <begin position="128"/>
        <end position="280"/>
    </location>
</feature>
<evidence type="ECO:0000256" key="2">
    <source>
        <dbReference type="ARBA" id="ARBA00022691"/>
    </source>
</evidence>